<proteinExistence type="predicted"/>
<evidence type="ECO:0000313" key="4">
    <source>
        <dbReference type="Proteomes" id="UP001497623"/>
    </source>
</evidence>
<evidence type="ECO:0000256" key="2">
    <source>
        <dbReference type="SAM" id="SignalP"/>
    </source>
</evidence>
<feature type="compositionally biased region" description="Basic and acidic residues" evidence="1">
    <location>
        <begin position="88"/>
        <end position="98"/>
    </location>
</feature>
<reference evidence="3 4" key="1">
    <citation type="submission" date="2024-05" db="EMBL/GenBank/DDBJ databases">
        <authorList>
            <person name="Wallberg A."/>
        </authorList>
    </citation>
    <scope>NUCLEOTIDE SEQUENCE [LARGE SCALE GENOMIC DNA]</scope>
</reference>
<organism evidence="3 4">
    <name type="scientific">Meganyctiphanes norvegica</name>
    <name type="common">Northern krill</name>
    <name type="synonym">Thysanopoda norvegica</name>
    <dbReference type="NCBI Taxonomy" id="48144"/>
    <lineage>
        <taxon>Eukaryota</taxon>
        <taxon>Metazoa</taxon>
        <taxon>Ecdysozoa</taxon>
        <taxon>Arthropoda</taxon>
        <taxon>Crustacea</taxon>
        <taxon>Multicrustacea</taxon>
        <taxon>Malacostraca</taxon>
        <taxon>Eumalacostraca</taxon>
        <taxon>Eucarida</taxon>
        <taxon>Euphausiacea</taxon>
        <taxon>Euphausiidae</taxon>
        <taxon>Meganyctiphanes</taxon>
    </lineage>
</organism>
<keyword evidence="4" id="KW-1185">Reference proteome</keyword>
<protein>
    <submittedName>
        <fullName evidence="3">Uncharacterized protein</fullName>
    </submittedName>
</protein>
<feature type="non-terminal residue" evidence="3">
    <location>
        <position position="173"/>
    </location>
</feature>
<dbReference type="AlphaFoldDB" id="A0AAV2SF01"/>
<keyword evidence="2" id="KW-0732">Signal</keyword>
<sequence>HWSISRHLQQVLHFGFKISRMNLLLSLLLLASVCSIQASGIEDSIGPCQKLGGRCVPSIRHCQDGIAKARCLAGKKCCVAQTVAEGQHHKETGKEKLFKTKTAGNKTKKMKNSNMSKKSKIEKKTRKLNKVKDTGKRTRKTKQRHGKNKGDKDNGTMTRKIKQGERNNKGHKG</sequence>
<evidence type="ECO:0000313" key="3">
    <source>
        <dbReference type="EMBL" id="CAL4178691.1"/>
    </source>
</evidence>
<feature type="chain" id="PRO_5043360057" evidence="2">
    <location>
        <begin position="39"/>
        <end position="173"/>
    </location>
</feature>
<feature type="compositionally biased region" description="Basic residues" evidence="1">
    <location>
        <begin position="106"/>
        <end position="129"/>
    </location>
</feature>
<dbReference type="EMBL" id="CAXKWB010056727">
    <property type="protein sequence ID" value="CAL4178691.1"/>
    <property type="molecule type" value="Genomic_DNA"/>
</dbReference>
<feature type="non-terminal residue" evidence="3">
    <location>
        <position position="1"/>
    </location>
</feature>
<evidence type="ECO:0000256" key="1">
    <source>
        <dbReference type="SAM" id="MobiDB-lite"/>
    </source>
</evidence>
<accession>A0AAV2SF01</accession>
<name>A0AAV2SF01_MEGNR</name>
<gene>
    <name evidence="3" type="ORF">MNOR_LOCUS35059</name>
</gene>
<feature type="compositionally biased region" description="Basic residues" evidence="1">
    <location>
        <begin position="137"/>
        <end position="147"/>
    </location>
</feature>
<feature type="signal peptide" evidence="2">
    <location>
        <begin position="1"/>
        <end position="38"/>
    </location>
</feature>
<feature type="compositionally biased region" description="Basic and acidic residues" evidence="1">
    <location>
        <begin position="162"/>
        <end position="173"/>
    </location>
</feature>
<comment type="caution">
    <text evidence="3">The sequence shown here is derived from an EMBL/GenBank/DDBJ whole genome shotgun (WGS) entry which is preliminary data.</text>
</comment>
<dbReference type="Proteomes" id="UP001497623">
    <property type="component" value="Unassembled WGS sequence"/>
</dbReference>
<feature type="region of interest" description="Disordered" evidence="1">
    <location>
        <begin position="88"/>
        <end position="173"/>
    </location>
</feature>